<dbReference type="EMBL" id="BAET01000007">
    <property type="protein sequence ID" value="GAB54926.1"/>
    <property type="molecule type" value="Genomic_DNA"/>
</dbReference>
<gene>
    <name evidence="1" type="ORF">GPUN_0791</name>
</gene>
<sequence>MPYISTHNSVLRSKPTLRLSSSYISGTFEIAQAKASALTFVCS</sequence>
<accession>H5T9E9</accession>
<organism evidence="1 2">
    <name type="scientific">Glaciecola punicea ACAM 611</name>
    <dbReference type="NCBI Taxonomy" id="1121923"/>
    <lineage>
        <taxon>Bacteria</taxon>
        <taxon>Pseudomonadati</taxon>
        <taxon>Pseudomonadota</taxon>
        <taxon>Gammaproteobacteria</taxon>
        <taxon>Alteromonadales</taxon>
        <taxon>Alteromonadaceae</taxon>
        <taxon>Glaciecola</taxon>
    </lineage>
</organism>
<proteinExistence type="predicted"/>
<dbReference type="Proteomes" id="UP000053586">
    <property type="component" value="Unassembled WGS sequence"/>
</dbReference>
<reference evidence="1 2" key="2">
    <citation type="journal article" date="2017" name="Antonie Van Leeuwenhoek">
        <title>Rhizobium rhizosphaerae sp. nov., a novel species isolated from rice rhizosphere.</title>
        <authorList>
            <person name="Zhao J.J."/>
            <person name="Zhang J."/>
            <person name="Zhang R.J."/>
            <person name="Zhang C.W."/>
            <person name="Yin H.Q."/>
            <person name="Zhang X.X."/>
        </authorList>
    </citation>
    <scope>NUCLEOTIDE SEQUENCE [LARGE SCALE GENOMIC DNA]</scope>
    <source>
        <strain evidence="1 2">ACAM 611</strain>
    </source>
</reference>
<name>H5T9E9_9ALTE</name>
<reference evidence="1 2" key="1">
    <citation type="journal article" date="2012" name="J. Bacteriol.">
        <title>Genome sequence of proteorhodopsin-containing sea ice bacterium Glaciecola punicea ACAM 611T.</title>
        <authorList>
            <person name="Qin Q.-L."/>
            <person name="Xie B.-B."/>
            <person name="Shu Y.-L."/>
            <person name="Rong J.-C."/>
            <person name="Zhao D.-L."/>
            <person name="Zhang X.-Y."/>
            <person name="Chen X.-L."/>
            <person name="Zhou B.-C."/>
            <person name="Zhanga Y.-Z."/>
        </authorList>
    </citation>
    <scope>NUCLEOTIDE SEQUENCE [LARGE SCALE GENOMIC DNA]</scope>
    <source>
        <strain evidence="1 2">ACAM 611</strain>
    </source>
</reference>
<protein>
    <submittedName>
        <fullName evidence="1">Uncharacterized protein</fullName>
    </submittedName>
</protein>
<evidence type="ECO:0000313" key="2">
    <source>
        <dbReference type="Proteomes" id="UP000053586"/>
    </source>
</evidence>
<keyword evidence="2" id="KW-1185">Reference proteome</keyword>
<evidence type="ECO:0000313" key="1">
    <source>
        <dbReference type="EMBL" id="GAB54926.1"/>
    </source>
</evidence>
<comment type="caution">
    <text evidence="1">The sequence shown here is derived from an EMBL/GenBank/DDBJ whole genome shotgun (WGS) entry which is preliminary data.</text>
</comment>
<dbReference type="AlphaFoldDB" id="H5T9E9"/>